<dbReference type="AlphaFoldDB" id="A0A9E7C2C2"/>
<keyword evidence="8" id="KW-1185">Reference proteome</keyword>
<keyword evidence="2 5" id="KW-0812">Transmembrane</keyword>
<evidence type="ECO:0000313" key="8">
    <source>
        <dbReference type="Proteomes" id="UP001162834"/>
    </source>
</evidence>
<name>A0A9E7C2C2_9ACTN</name>
<dbReference type="GO" id="GO:0022857">
    <property type="term" value="F:transmembrane transporter activity"/>
    <property type="evidence" value="ECO:0007669"/>
    <property type="project" value="InterPro"/>
</dbReference>
<dbReference type="PANTHER" id="PTHR23531">
    <property type="entry name" value="QUINOLENE RESISTANCE PROTEIN NORA"/>
    <property type="match status" value="1"/>
</dbReference>
<evidence type="ECO:0000259" key="6">
    <source>
        <dbReference type="PROSITE" id="PS50850"/>
    </source>
</evidence>
<dbReference type="InterPro" id="IPR020846">
    <property type="entry name" value="MFS_dom"/>
</dbReference>
<feature type="transmembrane region" description="Helical" evidence="5">
    <location>
        <begin position="178"/>
        <end position="201"/>
    </location>
</feature>
<dbReference type="EMBL" id="CP087164">
    <property type="protein sequence ID" value="UGS38296.1"/>
    <property type="molecule type" value="Genomic_DNA"/>
</dbReference>
<accession>A0A9E7C2C2</accession>
<evidence type="ECO:0000256" key="4">
    <source>
        <dbReference type="ARBA" id="ARBA00023136"/>
    </source>
</evidence>
<dbReference type="PANTHER" id="PTHR23531:SF1">
    <property type="entry name" value="QUINOLENE RESISTANCE PROTEIN NORA"/>
    <property type="match status" value="1"/>
</dbReference>
<dbReference type="Gene3D" id="1.20.1250.20">
    <property type="entry name" value="MFS general substrate transporter like domains"/>
    <property type="match status" value="1"/>
</dbReference>
<dbReference type="InterPro" id="IPR036259">
    <property type="entry name" value="MFS_trans_sf"/>
</dbReference>
<organism evidence="7 8">
    <name type="scientific">Capillimicrobium parvum</name>
    <dbReference type="NCBI Taxonomy" id="2884022"/>
    <lineage>
        <taxon>Bacteria</taxon>
        <taxon>Bacillati</taxon>
        <taxon>Actinomycetota</taxon>
        <taxon>Thermoleophilia</taxon>
        <taxon>Solirubrobacterales</taxon>
        <taxon>Capillimicrobiaceae</taxon>
        <taxon>Capillimicrobium</taxon>
    </lineage>
</organism>
<sequence>MFTAAAAWVVDLTPADRRGRVIGLFGLSAWGGLSAGPAIGEALHAIAGYDAVWAFAVLAPLAGTAITLRQPRDDVTRERPVGGDPLFVPEAVGPGIALALANAGYATMAGLVGLHLADRATGHGVLAFTAFAISVVATRLALGRIPDVAGPRIAAIAAGLAEALGLVIVALASGWPVAVVGAVVMGFGFALMYPALALFVVERVGDDRRGAALGSFTAFFDVGFGLGGPVEGAIAALGGYPAAFWAAAAFALGTAPISSRLTVAPSRAAAASTP</sequence>
<evidence type="ECO:0000256" key="1">
    <source>
        <dbReference type="ARBA" id="ARBA00004651"/>
    </source>
</evidence>
<keyword evidence="4 5" id="KW-0472">Membrane</keyword>
<feature type="transmembrane region" description="Helical" evidence="5">
    <location>
        <begin position="123"/>
        <end position="142"/>
    </location>
</feature>
<dbReference type="RefSeq" id="WP_259312321.1">
    <property type="nucleotide sequence ID" value="NZ_CP087164.1"/>
</dbReference>
<gene>
    <name evidence="7" type="primary">yfcJ</name>
    <name evidence="7" type="ORF">DSM104329_04720</name>
</gene>
<evidence type="ECO:0000256" key="2">
    <source>
        <dbReference type="ARBA" id="ARBA00022692"/>
    </source>
</evidence>
<dbReference type="Pfam" id="PF07690">
    <property type="entry name" value="MFS_1"/>
    <property type="match status" value="2"/>
</dbReference>
<feature type="transmembrane region" description="Helical" evidence="5">
    <location>
        <begin position="154"/>
        <end position="172"/>
    </location>
</feature>
<dbReference type="PROSITE" id="PS50850">
    <property type="entry name" value="MFS"/>
    <property type="match status" value="1"/>
</dbReference>
<feature type="transmembrane region" description="Helical" evidence="5">
    <location>
        <begin position="96"/>
        <end position="117"/>
    </location>
</feature>
<dbReference type="InterPro" id="IPR052714">
    <property type="entry name" value="MFS_Exporter"/>
</dbReference>
<dbReference type="SUPFAM" id="SSF103473">
    <property type="entry name" value="MFS general substrate transporter"/>
    <property type="match status" value="1"/>
</dbReference>
<evidence type="ECO:0000256" key="3">
    <source>
        <dbReference type="ARBA" id="ARBA00022989"/>
    </source>
</evidence>
<comment type="subcellular location">
    <subcellularLocation>
        <location evidence="1">Cell membrane</location>
        <topology evidence="1">Multi-pass membrane protein</topology>
    </subcellularLocation>
</comment>
<reference evidence="7" key="1">
    <citation type="journal article" date="2022" name="Int. J. Syst. Evol. Microbiol.">
        <title>Pseudomonas aegrilactucae sp. nov. and Pseudomonas morbosilactucae sp. nov., pathogens causing bacterial rot of lettuce in Japan.</title>
        <authorList>
            <person name="Sawada H."/>
            <person name="Fujikawa T."/>
            <person name="Satou M."/>
        </authorList>
    </citation>
    <scope>NUCLEOTIDE SEQUENCE</scope>
    <source>
        <strain evidence="7">0166_1</strain>
    </source>
</reference>
<proteinExistence type="predicted"/>
<evidence type="ECO:0000256" key="5">
    <source>
        <dbReference type="SAM" id="Phobius"/>
    </source>
</evidence>
<feature type="transmembrane region" description="Helical" evidence="5">
    <location>
        <begin position="233"/>
        <end position="252"/>
    </location>
</feature>
<feature type="domain" description="Major facilitator superfamily (MFS) profile" evidence="6">
    <location>
        <begin position="51"/>
        <end position="274"/>
    </location>
</feature>
<protein>
    <submittedName>
        <fullName evidence="7">MFS-type transporter YfcJ</fullName>
    </submittedName>
</protein>
<keyword evidence="3 5" id="KW-1133">Transmembrane helix</keyword>
<feature type="transmembrane region" description="Helical" evidence="5">
    <location>
        <begin position="21"/>
        <end position="39"/>
    </location>
</feature>
<dbReference type="KEGG" id="sbae:DSM104329_04720"/>
<dbReference type="Proteomes" id="UP001162834">
    <property type="component" value="Chromosome"/>
</dbReference>
<dbReference type="InterPro" id="IPR011701">
    <property type="entry name" value="MFS"/>
</dbReference>
<dbReference type="GO" id="GO:0005886">
    <property type="term" value="C:plasma membrane"/>
    <property type="evidence" value="ECO:0007669"/>
    <property type="project" value="UniProtKB-SubCell"/>
</dbReference>
<evidence type="ECO:0000313" key="7">
    <source>
        <dbReference type="EMBL" id="UGS38296.1"/>
    </source>
</evidence>